<feature type="domain" description="G5" evidence="4">
    <location>
        <begin position="171"/>
        <end position="252"/>
    </location>
</feature>
<keyword evidence="2" id="KW-0732">Signal</keyword>
<dbReference type="InterPro" id="IPR007137">
    <property type="entry name" value="DUF348"/>
</dbReference>
<dbReference type="Pfam" id="PF03990">
    <property type="entry name" value="DUF348"/>
    <property type="match status" value="3"/>
</dbReference>
<dbReference type="AlphaFoldDB" id="A0A7X0RF89"/>
<dbReference type="CDD" id="cd13925">
    <property type="entry name" value="RPF"/>
    <property type="match status" value="1"/>
</dbReference>
<dbReference type="InterPro" id="IPR011098">
    <property type="entry name" value="G5_dom"/>
</dbReference>
<dbReference type="Pfam" id="PF06737">
    <property type="entry name" value="Transglycosylas"/>
    <property type="match status" value="1"/>
</dbReference>
<gene>
    <name evidence="5" type="ORF">H5V45_07690</name>
</gene>
<dbReference type="SMART" id="SM01208">
    <property type="entry name" value="G5"/>
    <property type="match status" value="1"/>
</dbReference>
<name>A0A7X0RF89_9ACTN</name>
<evidence type="ECO:0000256" key="3">
    <source>
        <dbReference type="ARBA" id="ARBA00022801"/>
    </source>
</evidence>
<accession>A0A7X0RF89</accession>
<comment type="caution">
    <text evidence="5">The sequence shown here is derived from an EMBL/GenBank/DDBJ whole genome shotgun (WGS) entry which is preliminary data.</text>
</comment>
<evidence type="ECO:0000256" key="2">
    <source>
        <dbReference type="ARBA" id="ARBA00022729"/>
    </source>
</evidence>
<dbReference type="SUPFAM" id="SSF53955">
    <property type="entry name" value="Lysozyme-like"/>
    <property type="match status" value="1"/>
</dbReference>
<evidence type="ECO:0000313" key="6">
    <source>
        <dbReference type="Proteomes" id="UP000523955"/>
    </source>
</evidence>
<dbReference type="Proteomes" id="UP000523955">
    <property type="component" value="Unassembled WGS sequence"/>
</dbReference>
<dbReference type="InterPro" id="IPR010618">
    <property type="entry name" value="RPF"/>
</dbReference>
<dbReference type="GO" id="GO:0016787">
    <property type="term" value="F:hydrolase activity"/>
    <property type="evidence" value="ECO:0007669"/>
    <property type="project" value="UniProtKB-KW"/>
</dbReference>
<organism evidence="5 6">
    <name type="scientific">Nocardioides luti</name>
    <dbReference type="NCBI Taxonomy" id="2761101"/>
    <lineage>
        <taxon>Bacteria</taxon>
        <taxon>Bacillati</taxon>
        <taxon>Actinomycetota</taxon>
        <taxon>Actinomycetes</taxon>
        <taxon>Propionibacteriales</taxon>
        <taxon>Nocardioidaceae</taxon>
        <taxon>Nocardioides</taxon>
    </lineage>
</organism>
<dbReference type="Pfam" id="PF07501">
    <property type="entry name" value="G5"/>
    <property type="match status" value="1"/>
</dbReference>
<dbReference type="Gene3D" id="2.20.230.10">
    <property type="entry name" value="Resuscitation-promoting factor rpfb"/>
    <property type="match status" value="1"/>
</dbReference>
<evidence type="ECO:0000259" key="4">
    <source>
        <dbReference type="PROSITE" id="PS51109"/>
    </source>
</evidence>
<sequence>MSKSVNLSLDGRSQQVTAMGSTVGDILDAEGITVGEHDVVAPGLDEQVTDGSSISVQFGRPLELDVDGDKQTYWVTSTKVADALGEIGRRFAGADLSTSRGGTIDREGLQLSIVTPKKLTFALAGKKPVTRNVTALTVSDALQEMGVELDKHDVTRPARGAEVTDGDKIVFTDVRVVTKKVKGETVDFGTVNQDDASMLEGDTEVVRSGATGLRNVTYRLVFRNGELKVRKVVSQDVLRAPVDELVKVGTKAAPAPTSNYVPGGSVWDAIAACESGGNWAANTGNGYYGGLQFNLGTWRAYGGVSRPDLTSREYQISIAEKVRAASGGYGAWPHCGAGH</sequence>
<dbReference type="Gene3D" id="1.10.530.10">
    <property type="match status" value="1"/>
</dbReference>
<protein>
    <submittedName>
        <fullName evidence="5">Transglycosylase family protein</fullName>
    </submittedName>
</protein>
<keyword evidence="3" id="KW-0378">Hydrolase</keyword>
<evidence type="ECO:0000313" key="5">
    <source>
        <dbReference type="EMBL" id="MBB6627202.1"/>
    </source>
</evidence>
<evidence type="ECO:0000256" key="1">
    <source>
        <dbReference type="ARBA" id="ARBA00010830"/>
    </source>
</evidence>
<dbReference type="PROSITE" id="PS51109">
    <property type="entry name" value="G5"/>
    <property type="match status" value="1"/>
</dbReference>
<comment type="similarity">
    <text evidence="1">Belongs to the transglycosylase family. Rpf subfamily.</text>
</comment>
<keyword evidence="6" id="KW-1185">Reference proteome</keyword>
<dbReference type="EMBL" id="JACKXE010000001">
    <property type="protein sequence ID" value="MBB6627202.1"/>
    <property type="molecule type" value="Genomic_DNA"/>
</dbReference>
<proteinExistence type="inferred from homology"/>
<reference evidence="5 6" key="1">
    <citation type="submission" date="2020-08" db="EMBL/GenBank/DDBJ databases">
        <authorList>
            <person name="Seo M.-J."/>
        </authorList>
    </citation>
    <scope>NUCLEOTIDE SEQUENCE [LARGE SCALE GENOMIC DNA]</scope>
    <source>
        <strain evidence="5 6">KIGAM211</strain>
    </source>
</reference>
<dbReference type="InterPro" id="IPR023346">
    <property type="entry name" value="Lysozyme-like_dom_sf"/>
</dbReference>